<dbReference type="EMBL" id="BMDW01000028">
    <property type="protein sequence ID" value="GGA60294.1"/>
    <property type="molecule type" value="Genomic_DNA"/>
</dbReference>
<keyword evidence="1" id="KW-1133">Transmembrane helix</keyword>
<reference evidence="3" key="1">
    <citation type="journal article" date="2019" name="Int. J. Syst. Evol. Microbiol.">
        <title>The Global Catalogue of Microorganisms (GCM) 10K type strain sequencing project: providing services to taxonomists for standard genome sequencing and annotation.</title>
        <authorList>
            <consortium name="The Broad Institute Genomics Platform"/>
            <consortium name="The Broad Institute Genome Sequencing Center for Infectious Disease"/>
            <person name="Wu L."/>
            <person name="Ma J."/>
        </authorList>
    </citation>
    <scope>NUCLEOTIDE SEQUENCE [LARGE SCALE GENOMIC DNA]</scope>
    <source>
        <strain evidence="3">CGMCC 1.10106</strain>
    </source>
</reference>
<organism evidence="2 3">
    <name type="scientific">Sphingomonas psychrolutea</name>
    <dbReference type="NCBI Taxonomy" id="1259676"/>
    <lineage>
        <taxon>Bacteria</taxon>
        <taxon>Pseudomonadati</taxon>
        <taxon>Pseudomonadota</taxon>
        <taxon>Alphaproteobacteria</taxon>
        <taxon>Sphingomonadales</taxon>
        <taxon>Sphingomonadaceae</taxon>
        <taxon>Sphingomonas</taxon>
    </lineage>
</organism>
<keyword evidence="1" id="KW-0472">Membrane</keyword>
<keyword evidence="1" id="KW-0812">Transmembrane</keyword>
<evidence type="ECO:0000256" key="1">
    <source>
        <dbReference type="SAM" id="Phobius"/>
    </source>
</evidence>
<evidence type="ECO:0000313" key="2">
    <source>
        <dbReference type="EMBL" id="GGA60294.1"/>
    </source>
</evidence>
<name>A0ABQ1H656_9SPHN</name>
<dbReference type="Proteomes" id="UP000618591">
    <property type="component" value="Unassembled WGS sequence"/>
</dbReference>
<proteinExistence type="predicted"/>
<keyword evidence="3" id="KW-1185">Reference proteome</keyword>
<sequence>MVVELSKADYRLIVNARIYGGIFWAVISLGVAWMLSWWLAPQVSDILQMALSLPTVAYFVIYFAGLLRRRRPTREPGTF</sequence>
<comment type="caution">
    <text evidence="2">The sequence shown here is derived from an EMBL/GenBank/DDBJ whole genome shotgun (WGS) entry which is preliminary data.</text>
</comment>
<accession>A0ABQ1H656</accession>
<evidence type="ECO:0000313" key="3">
    <source>
        <dbReference type="Proteomes" id="UP000618591"/>
    </source>
</evidence>
<protein>
    <submittedName>
        <fullName evidence="2">Uncharacterized protein</fullName>
    </submittedName>
</protein>
<feature type="transmembrane region" description="Helical" evidence="1">
    <location>
        <begin position="21"/>
        <end position="40"/>
    </location>
</feature>
<feature type="transmembrane region" description="Helical" evidence="1">
    <location>
        <begin position="46"/>
        <end position="67"/>
    </location>
</feature>
<gene>
    <name evidence="2" type="ORF">GCM10011395_33340</name>
</gene>